<feature type="domain" description="Glucose-methanol-choline oxidoreductase C-terminal" evidence="9">
    <location>
        <begin position="329"/>
        <end position="404"/>
    </location>
</feature>
<gene>
    <name evidence="10" type="ORF">R50_0141</name>
</gene>
<protein>
    <submittedName>
        <fullName evidence="10">Choline dehydrogenase or related flavoprotein</fullName>
    </submittedName>
</protein>
<dbReference type="Gene3D" id="3.50.50.60">
    <property type="entry name" value="FAD/NAD(P)-binding domain"/>
    <property type="match status" value="3"/>
</dbReference>
<dbReference type="InterPro" id="IPR051473">
    <property type="entry name" value="P2Ox-like"/>
</dbReference>
<evidence type="ECO:0000256" key="3">
    <source>
        <dbReference type="ARBA" id="ARBA00022630"/>
    </source>
</evidence>
<dbReference type="EMBL" id="LR778114">
    <property type="protein sequence ID" value="CAB1127647.1"/>
    <property type="molecule type" value="Genomic_DNA"/>
</dbReference>
<accession>A0A6F8ZD06</accession>
<feature type="region of interest" description="Disordered" evidence="6">
    <location>
        <begin position="413"/>
        <end position="436"/>
    </location>
</feature>
<evidence type="ECO:0000256" key="2">
    <source>
        <dbReference type="ARBA" id="ARBA00010790"/>
    </source>
</evidence>
<dbReference type="Pfam" id="PF05199">
    <property type="entry name" value="GMC_oxred_C"/>
    <property type="match status" value="1"/>
</dbReference>
<comment type="cofactor">
    <cofactor evidence="1">
        <name>FAD</name>
        <dbReference type="ChEBI" id="CHEBI:57692"/>
    </cofactor>
</comment>
<evidence type="ECO:0000259" key="9">
    <source>
        <dbReference type="Pfam" id="PF05199"/>
    </source>
</evidence>
<feature type="domain" description="FAD-binding" evidence="8">
    <location>
        <begin position="6"/>
        <end position="43"/>
    </location>
</feature>
<dbReference type="Pfam" id="PF01494">
    <property type="entry name" value="FAD_binding_3"/>
    <property type="match status" value="1"/>
</dbReference>
<dbReference type="InterPro" id="IPR036188">
    <property type="entry name" value="FAD/NAD-bd_sf"/>
</dbReference>
<dbReference type="Pfam" id="PF00732">
    <property type="entry name" value="GMC_oxred_N"/>
    <property type="match status" value="1"/>
</dbReference>
<evidence type="ECO:0000313" key="11">
    <source>
        <dbReference type="Proteomes" id="UP000503399"/>
    </source>
</evidence>
<dbReference type="PANTHER" id="PTHR42784">
    <property type="entry name" value="PYRANOSE 2-OXIDASE"/>
    <property type="match status" value="1"/>
</dbReference>
<dbReference type="Proteomes" id="UP000503399">
    <property type="component" value="Chromosome"/>
</dbReference>
<proteinExistence type="inferred from homology"/>
<keyword evidence="11" id="KW-1185">Reference proteome</keyword>
<evidence type="ECO:0000256" key="4">
    <source>
        <dbReference type="ARBA" id="ARBA00022827"/>
    </source>
</evidence>
<comment type="similarity">
    <text evidence="2">Belongs to the GMC oxidoreductase family.</text>
</comment>
<name>A0A6F8ZD06_9FIRM</name>
<evidence type="ECO:0000256" key="1">
    <source>
        <dbReference type="ARBA" id="ARBA00001974"/>
    </source>
</evidence>
<dbReference type="AlphaFoldDB" id="A0A6F8ZD06"/>
<dbReference type="SUPFAM" id="SSF51905">
    <property type="entry name" value="FAD/NAD(P)-binding domain"/>
    <property type="match status" value="1"/>
</dbReference>
<organism evidence="10 11">
    <name type="scientific">Candidatus Hydrogenisulfobacillus filiaventi</name>
    <dbReference type="NCBI Taxonomy" id="2707344"/>
    <lineage>
        <taxon>Bacteria</taxon>
        <taxon>Bacillati</taxon>
        <taxon>Bacillota</taxon>
        <taxon>Clostridia</taxon>
        <taxon>Eubacteriales</taxon>
        <taxon>Clostridiales Family XVII. Incertae Sedis</taxon>
        <taxon>Candidatus Hydrogenisulfobacillus</taxon>
    </lineage>
</organism>
<dbReference type="GO" id="GO:0071949">
    <property type="term" value="F:FAD binding"/>
    <property type="evidence" value="ECO:0007669"/>
    <property type="project" value="InterPro"/>
</dbReference>
<dbReference type="KEGG" id="hfv:R50_0141"/>
<dbReference type="InterPro" id="IPR000172">
    <property type="entry name" value="GMC_OxRdtase_N"/>
</dbReference>
<reference evidence="10 11" key="1">
    <citation type="submission" date="2020-02" db="EMBL/GenBank/DDBJ databases">
        <authorList>
            <person name="Hogendoorn C."/>
        </authorList>
    </citation>
    <scope>NUCLEOTIDE SEQUENCE [LARGE SCALE GENOMIC DNA]</scope>
    <source>
        <strain evidence="10">R501</strain>
    </source>
</reference>
<evidence type="ECO:0000256" key="5">
    <source>
        <dbReference type="ARBA" id="ARBA00023002"/>
    </source>
</evidence>
<evidence type="ECO:0000259" key="7">
    <source>
        <dbReference type="Pfam" id="PF00732"/>
    </source>
</evidence>
<keyword evidence="3" id="KW-0285">Flavoprotein</keyword>
<keyword evidence="4" id="KW-0274">FAD</keyword>
<sequence length="436" mass="45032">MNEATYDVIIAGSGPAGAMAARDLTRAGARVAVLERGRDQLPTDSPLAMWRNRESLFIAPGVPLLRGMRAGGGSTFFFQTAMRPPLEEFARLGLNLEPAVAAVEAGLPVAPLQADLVGPFARRLAAAAGSLGLPWAPLPKILDQAACRDGCPPAVRWNATWLLAEARTAGAAFLPGTAVTGVLREGGRTAGVTARTPEGLAVFRAPAVILAAGALATPLILRTAGLPAGAGFFCDPLVMVMGTAADVTGGEELAMAGGFLDEAGGYMLADMTIPAPFYRVLALAAGRPDRVGAHAHTLTVMVKIRDEVAGGISPDGRPFRRFGAVERQRMAAGVAVARRVLAAAGARHVFVTRWTAAHPGGTAPLGRLVDAGLETACPGLYVCDASVIPGPWGRPPTLTLLALGKYLAGRLSGRTQERAERGEPVPGSGSRRAAWA</sequence>
<evidence type="ECO:0000256" key="6">
    <source>
        <dbReference type="SAM" id="MobiDB-lite"/>
    </source>
</evidence>
<dbReference type="InterPro" id="IPR002938">
    <property type="entry name" value="FAD-bd"/>
</dbReference>
<evidence type="ECO:0000259" key="8">
    <source>
        <dbReference type="Pfam" id="PF01494"/>
    </source>
</evidence>
<dbReference type="PANTHER" id="PTHR42784:SF1">
    <property type="entry name" value="PYRANOSE 2-OXIDASE"/>
    <property type="match status" value="1"/>
</dbReference>
<dbReference type="GO" id="GO:0016614">
    <property type="term" value="F:oxidoreductase activity, acting on CH-OH group of donors"/>
    <property type="evidence" value="ECO:0007669"/>
    <property type="project" value="InterPro"/>
</dbReference>
<feature type="domain" description="Glucose-methanol-choline oxidoreductase N-terminal" evidence="7">
    <location>
        <begin position="66"/>
        <end position="227"/>
    </location>
</feature>
<evidence type="ECO:0000313" key="10">
    <source>
        <dbReference type="EMBL" id="CAB1127647.1"/>
    </source>
</evidence>
<dbReference type="InterPro" id="IPR007867">
    <property type="entry name" value="GMC_OxRtase_C"/>
</dbReference>
<keyword evidence="5" id="KW-0560">Oxidoreductase</keyword>